<dbReference type="InterPro" id="IPR025870">
    <property type="entry name" value="Glyoxalase-like_dom"/>
</dbReference>
<sequence>MQRNDINTHILDHLVHLSPPTTLSEVTRQFEELGFRVIPGGVHAGGLTENALVILSDGVYVELISFTHPITHYPPNTPERHLRESHPWASKRPGWIDYAFLGTGSTERGKGVSERINERAKIDGAGQLYDKEVEGGRTRDDGQVLKWLISAPVSSLRNTAGLPFFCGDVTPRGLRVPFDPISNTHHPSTAKGIAYLKIVTTPSSFSRTKRHITLITGTKPKAEGEGEATWLVMSNPIQEENRNLEPRLMVKVAGEGEERSYLENRGITDDEDGGGGAAIYEVGFRVTRGSKAGVEMSPHARISWIVEERLIL</sequence>
<dbReference type="PANTHER" id="PTHR40265:SF1">
    <property type="entry name" value="GLYOXALASE-LIKE DOMAIN-CONTAINING PROTEIN"/>
    <property type="match status" value="1"/>
</dbReference>
<dbReference type="AlphaFoldDB" id="A0A409WPJ6"/>
<dbReference type="InterPro" id="IPR029068">
    <property type="entry name" value="Glyas_Bleomycin-R_OHBP_Dase"/>
</dbReference>
<proteinExistence type="predicted"/>
<dbReference type="PANTHER" id="PTHR40265">
    <property type="entry name" value="BLL2707 PROTEIN"/>
    <property type="match status" value="1"/>
</dbReference>
<evidence type="ECO:0000313" key="2">
    <source>
        <dbReference type="EMBL" id="PPQ80422.1"/>
    </source>
</evidence>
<dbReference type="Pfam" id="PF13468">
    <property type="entry name" value="Glyoxalase_3"/>
    <property type="match status" value="1"/>
</dbReference>
<dbReference type="Gene3D" id="3.10.180.10">
    <property type="entry name" value="2,3-Dihydroxybiphenyl 1,2-Dioxygenase, domain 1"/>
    <property type="match status" value="1"/>
</dbReference>
<organism evidence="2 3">
    <name type="scientific">Panaeolus cyanescens</name>
    <dbReference type="NCBI Taxonomy" id="181874"/>
    <lineage>
        <taxon>Eukaryota</taxon>
        <taxon>Fungi</taxon>
        <taxon>Dikarya</taxon>
        <taxon>Basidiomycota</taxon>
        <taxon>Agaricomycotina</taxon>
        <taxon>Agaricomycetes</taxon>
        <taxon>Agaricomycetidae</taxon>
        <taxon>Agaricales</taxon>
        <taxon>Agaricineae</taxon>
        <taxon>Galeropsidaceae</taxon>
        <taxon>Panaeolus</taxon>
    </lineage>
</organism>
<name>A0A409WPJ6_9AGAR</name>
<keyword evidence="3" id="KW-1185">Reference proteome</keyword>
<dbReference type="EMBL" id="NHTK01005363">
    <property type="protein sequence ID" value="PPQ80422.1"/>
    <property type="molecule type" value="Genomic_DNA"/>
</dbReference>
<gene>
    <name evidence="2" type="ORF">CVT24_000802</name>
</gene>
<evidence type="ECO:0000259" key="1">
    <source>
        <dbReference type="Pfam" id="PF13468"/>
    </source>
</evidence>
<feature type="domain" description="Glyoxalase-like" evidence="1">
    <location>
        <begin position="11"/>
        <end position="202"/>
    </location>
</feature>
<dbReference type="OrthoDB" id="408973at2759"/>
<evidence type="ECO:0000313" key="3">
    <source>
        <dbReference type="Proteomes" id="UP000284842"/>
    </source>
</evidence>
<dbReference type="Proteomes" id="UP000284842">
    <property type="component" value="Unassembled WGS sequence"/>
</dbReference>
<comment type="caution">
    <text evidence="2">The sequence shown here is derived from an EMBL/GenBank/DDBJ whole genome shotgun (WGS) entry which is preliminary data.</text>
</comment>
<dbReference type="InParanoid" id="A0A409WPJ6"/>
<protein>
    <recommendedName>
        <fullName evidence="1">Glyoxalase-like domain-containing protein</fullName>
    </recommendedName>
</protein>
<reference evidence="2 3" key="1">
    <citation type="journal article" date="2018" name="Evol. Lett.">
        <title>Horizontal gene cluster transfer increased hallucinogenic mushroom diversity.</title>
        <authorList>
            <person name="Reynolds H.T."/>
            <person name="Vijayakumar V."/>
            <person name="Gluck-Thaler E."/>
            <person name="Korotkin H.B."/>
            <person name="Matheny P.B."/>
            <person name="Slot J.C."/>
        </authorList>
    </citation>
    <scope>NUCLEOTIDE SEQUENCE [LARGE SCALE GENOMIC DNA]</scope>
    <source>
        <strain evidence="2 3">2629</strain>
    </source>
</reference>
<accession>A0A409WPJ6</accession>